<evidence type="ECO:0008006" key="3">
    <source>
        <dbReference type="Google" id="ProtNLM"/>
    </source>
</evidence>
<dbReference type="KEGG" id="scn:Solca_2608"/>
<accession>H8KRR1</accession>
<dbReference type="STRING" id="929556.Solca_2608"/>
<evidence type="ECO:0000313" key="1">
    <source>
        <dbReference type="EMBL" id="AFD07642.1"/>
    </source>
</evidence>
<protein>
    <recommendedName>
        <fullName evidence="3">DUF1697 domain-containing protein</fullName>
    </recommendedName>
</protein>
<dbReference type="SUPFAM" id="SSF160379">
    <property type="entry name" value="SP0830-like"/>
    <property type="match status" value="1"/>
</dbReference>
<dbReference type="HOGENOM" id="CLU_106303_2_0_10"/>
<keyword evidence="2" id="KW-1185">Reference proteome</keyword>
<dbReference type="AlphaFoldDB" id="H8KRR1"/>
<organism evidence="1 2">
    <name type="scientific">Solitalea canadensis (strain ATCC 29591 / DSM 3403 / JCM 21819 / LMG 8368 / NBRC 15130 / NCIMB 12057 / USAM 9D)</name>
    <name type="common">Flexibacter canadensis</name>
    <dbReference type="NCBI Taxonomy" id="929556"/>
    <lineage>
        <taxon>Bacteria</taxon>
        <taxon>Pseudomonadati</taxon>
        <taxon>Bacteroidota</taxon>
        <taxon>Sphingobacteriia</taxon>
        <taxon>Sphingobacteriales</taxon>
        <taxon>Sphingobacteriaceae</taxon>
        <taxon>Solitalea</taxon>
    </lineage>
</organism>
<dbReference type="Proteomes" id="UP000007590">
    <property type="component" value="Chromosome"/>
</dbReference>
<gene>
    <name evidence="1" type="ordered locus">Solca_2608</name>
</gene>
<dbReference type="InterPro" id="IPR012545">
    <property type="entry name" value="DUF1697"/>
</dbReference>
<dbReference type="RefSeq" id="WP_014680869.1">
    <property type="nucleotide sequence ID" value="NC_017770.1"/>
</dbReference>
<evidence type="ECO:0000313" key="2">
    <source>
        <dbReference type="Proteomes" id="UP000007590"/>
    </source>
</evidence>
<dbReference type="EMBL" id="CP003349">
    <property type="protein sequence ID" value="AFD07642.1"/>
    <property type="molecule type" value="Genomic_DNA"/>
</dbReference>
<dbReference type="Gene3D" id="3.30.70.1280">
    <property type="entry name" value="SP0830-like domains"/>
    <property type="match status" value="1"/>
</dbReference>
<dbReference type="PANTHER" id="PTHR36439">
    <property type="entry name" value="BLL4334 PROTEIN"/>
    <property type="match status" value="1"/>
</dbReference>
<name>H8KRR1_SOLCM</name>
<proteinExistence type="predicted"/>
<reference evidence="1" key="1">
    <citation type="submission" date="2012-02" db="EMBL/GenBank/DDBJ databases">
        <title>The complete genome of Solitalea canadensis DSM 3403.</title>
        <authorList>
            <consortium name="US DOE Joint Genome Institute (JGI-PGF)"/>
            <person name="Lucas S."/>
            <person name="Copeland A."/>
            <person name="Lapidus A."/>
            <person name="Glavina del Rio T."/>
            <person name="Dalin E."/>
            <person name="Tice H."/>
            <person name="Bruce D."/>
            <person name="Goodwin L."/>
            <person name="Pitluck S."/>
            <person name="Peters L."/>
            <person name="Ovchinnikova G."/>
            <person name="Lu M."/>
            <person name="Kyrpides N."/>
            <person name="Mavromatis K."/>
            <person name="Ivanova N."/>
            <person name="Brettin T."/>
            <person name="Detter J.C."/>
            <person name="Han C."/>
            <person name="Larimer F."/>
            <person name="Land M."/>
            <person name="Hauser L."/>
            <person name="Markowitz V."/>
            <person name="Cheng J.-F."/>
            <person name="Hugenholtz P."/>
            <person name="Woyke T."/>
            <person name="Wu D."/>
            <person name="Spring S."/>
            <person name="Schroeder M."/>
            <person name="Kopitz M."/>
            <person name="Brambilla E."/>
            <person name="Klenk H.-P."/>
            <person name="Eisen J.A."/>
        </authorList>
    </citation>
    <scope>NUCLEOTIDE SEQUENCE</scope>
    <source>
        <strain evidence="1">DSM 3403</strain>
    </source>
</reference>
<dbReference type="PIRSF" id="PIRSF008502">
    <property type="entry name" value="UCP008502"/>
    <property type="match status" value="1"/>
</dbReference>
<sequence>MKTYIAILRGVNVSGHNKINMKELKSLLEEHGYENVTTYIQSGNIVFTIAKDVRQLEKNLEKLMTDKFQLTIPVIVRTADQLKSIIKENPFLKETNLEESKLYFTLLAEPPSTENIKKIIEYNYEPDKFEVTKSVVYVFCPNGYGVTKLSNNFFENKLKVNATTRNLNTLNKLIELAEKL</sequence>
<dbReference type="PANTHER" id="PTHR36439:SF1">
    <property type="entry name" value="DUF1697 DOMAIN-CONTAINING PROTEIN"/>
    <property type="match status" value="1"/>
</dbReference>
<dbReference type="eggNOG" id="COG3797">
    <property type="taxonomic scope" value="Bacteria"/>
</dbReference>
<dbReference type="OrthoDB" id="9806494at2"/>
<dbReference type="Pfam" id="PF08002">
    <property type="entry name" value="DUF1697"/>
    <property type="match status" value="1"/>
</dbReference>